<dbReference type="PANTHER" id="PTHR43591">
    <property type="entry name" value="METHYLTRANSFERASE"/>
    <property type="match status" value="1"/>
</dbReference>
<dbReference type="CDD" id="cd02440">
    <property type="entry name" value="AdoMet_MTases"/>
    <property type="match status" value="1"/>
</dbReference>
<reference evidence="2 3" key="1">
    <citation type="submission" date="2018-05" db="EMBL/GenBank/DDBJ databases">
        <title>Draft genome of Methanospirillum lacunae Ki8-1.</title>
        <authorList>
            <person name="Dueholm M.S."/>
            <person name="Nielsen P.H."/>
            <person name="Bakmann L.F."/>
            <person name="Otzen D.E."/>
        </authorList>
    </citation>
    <scope>NUCLEOTIDE SEQUENCE [LARGE SCALE GENOMIC DNA]</scope>
    <source>
        <strain evidence="2 3">Ki8-1</strain>
    </source>
</reference>
<name>A0A2V2NDX6_9EURY</name>
<dbReference type="AlphaFoldDB" id="A0A2V2NDX6"/>
<comment type="caution">
    <text evidence="2">The sequence shown here is derived from an EMBL/GenBank/DDBJ whole genome shotgun (WGS) entry which is preliminary data.</text>
</comment>
<dbReference type="GeneID" id="97549129"/>
<accession>A0A2V2NDX6</accession>
<protein>
    <recommendedName>
        <fullName evidence="1">Methyltransferase type 11 domain-containing protein</fullName>
    </recommendedName>
</protein>
<dbReference type="GO" id="GO:0008757">
    <property type="term" value="F:S-adenosylmethionine-dependent methyltransferase activity"/>
    <property type="evidence" value="ECO:0007669"/>
    <property type="project" value="InterPro"/>
</dbReference>
<sequence length="222" mass="24853">MPFLPSPVPLDSKSSLDKQQRAWDKRYCEKGRQWGNAPVEFIQPRPCGTVLELGVGDGKNLRVRDSNNCFCIGLDFSSAALQICRTDPELSDVHLLLGDVCRIPVKNALVNLVYAHHILGHLSSPLQPLLMDEIFRVLRPGGTLALTVFASGDMRDGQGLEVEHAMYLRGDGIITRYFTPDEIKCLGKQFIILAVNREEWYLSIRGKKLLRAVLTALLKKPE</sequence>
<organism evidence="2 3">
    <name type="scientific">Methanospirillum lacunae</name>
    <dbReference type="NCBI Taxonomy" id="668570"/>
    <lineage>
        <taxon>Archaea</taxon>
        <taxon>Methanobacteriati</taxon>
        <taxon>Methanobacteriota</taxon>
        <taxon>Stenosarchaea group</taxon>
        <taxon>Methanomicrobia</taxon>
        <taxon>Methanomicrobiales</taxon>
        <taxon>Methanospirillaceae</taxon>
        <taxon>Methanospirillum</taxon>
    </lineage>
</organism>
<evidence type="ECO:0000313" key="3">
    <source>
        <dbReference type="Proteomes" id="UP000245657"/>
    </source>
</evidence>
<keyword evidence="3" id="KW-1185">Reference proteome</keyword>
<dbReference type="Proteomes" id="UP000245657">
    <property type="component" value="Unassembled WGS sequence"/>
</dbReference>
<evidence type="ECO:0000259" key="1">
    <source>
        <dbReference type="Pfam" id="PF08241"/>
    </source>
</evidence>
<dbReference type="EMBL" id="QGMY01000002">
    <property type="protein sequence ID" value="PWR73801.1"/>
    <property type="molecule type" value="Genomic_DNA"/>
</dbReference>
<dbReference type="InterPro" id="IPR029063">
    <property type="entry name" value="SAM-dependent_MTases_sf"/>
</dbReference>
<dbReference type="RefSeq" id="WP_109967081.1">
    <property type="nucleotide sequence ID" value="NZ_CP176093.1"/>
</dbReference>
<gene>
    <name evidence="2" type="ORF">DK846_01125</name>
</gene>
<dbReference type="Pfam" id="PF08241">
    <property type="entry name" value="Methyltransf_11"/>
    <property type="match status" value="1"/>
</dbReference>
<dbReference type="InterPro" id="IPR013216">
    <property type="entry name" value="Methyltransf_11"/>
</dbReference>
<feature type="domain" description="Methyltransferase type 11" evidence="1">
    <location>
        <begin position="51"/>
        <end position="145"/>
    </location>
</feature>
<proteinExistence type="predicted"/>
<evidence type="ECO:0000313" key="2">
    <source>
        <dbReference type="EMBL" id="PWR73801.1"/>
    </source>
</evidence>
<dbReference type="OrthoDB" id="8915at2157"/>
<dbReference type="Gene3D" id="3.40.50.150">
    <property type="entry name" value="Vaccinia Virus protein VP39"/>
    <property type="match status" value="1"/>
</dbReference>
<dbReference type="SUPFAM" id="SSF53335">
    <property type="entry name" value="S-adenosyl-L-methionine-dependent methyltransferases"/>
    <property type="match status" value="1"/>
</dbReference>